<reference evidence="14 15" key="1">
    <citation type="journal article" date="2017" name="Curr. Biol.">
        <title>Genome architecture and evolution of a unichromosomal asexual nematode.</title>
        <authorList>
            <person name="Fradin H."/>
            <person name="Zegar C."/>
            <person name="Gutwein M."/>
            <person name="Lucas J."/>
            <person name="Kovtun M."/>
            <person name="Corcoran D."/>
            <person name="Baugh L.R."/>
            <person name="Kiontke K."/>
            <person name="Gunsalus K."/>
            <person name="Fitch D.H."/>
            <person name="Piano F."/>
        </authorList>
    </citation>
    <scope>NUCLEOTIDE SEQUENCE [LARGE SCALE GENOMIC DNA]</scope>
    <source>
        <strain evidence="14">PF1309</strain>
    </source>
</reference>
<keyword evidence="8 11" id="KW-0539">Nucleus</keyword>
<dbReference type="GO" id="GO:0006281">
    <property type="term" value="P:DNA repair"/>
    <property type="evidence" value="ECO:0007669"/>
    <property type="project" value="InterPro"/>
</dbReference>
<sequence>MAQSAFEPAPTLIRKYGKGGRLELSVGFFQRLFEAGLDQPIKETPILQVLRSSDKKRDQFSLRAKLSDGIFDYTACFFDKKLMVQNDRDKFAEKVQKVGNTWIGGEIIAVTAGRWCSEVMLADQKYAFIVESYDLLARNLPELMPEGMTETKHHDGNPESFKGFKPQSSIGIPWGGSESGDMGEPAAKRAKPLSEQTNRIVPPMSTSVSGGGPLAGLASVTPIKSLSPYLQRWKIHGLVTNREELRAIKSKAGKDLRIFSFEIADKNGDKIRITGFDAEADKAATQIQQGQTYFIANGAVKTANKQWNYTGCDYEITLNRTSEITPSYDDKIEKPAFRLRICPLKDIPAHNGETVDVLVIVTEVGETQNFTSRNNKELTKRELTVVDKSGTETQVTLWGDVAKGFDPEAKGQVVGFKGYLVREFGGGYSLSSGFSSEYVLTPSLPEVAELYEWKDGEMSTTTFQKITATGGSNLLTNQRPLRLMQSLRLGDNASGAAEYVTIHADIVRIKPENSLYKACPSSDCKKKVVDVDGSYRCEKCGHTTQNFKWLYLLQSEISDGTASVYATIFSPVADQIIGKSADELGNIMEADHGEFMQILSDAYLKPYTFRIKAKSEFYNDENRMKYVVMKAANRDYAAYNQLLLNTIAKLDAITV</sequence>
<dbReference type="InterPro" id="IPR004591">
    <property type="entry name" value="Rfa1"/>
</dbReference>
<feature type="domain" description="Replication factor A C-terminal" evidence="12">
    <location>
        <begin position="499"/>
        <end position="643"/>
    </location>
</feature>
<dbReference type="FunFam" id="2.40.50.140:FF:000041">
    <property type="entry name" value="Replication protein A subunit"/>
    <property type="match status" value="1"/>
</dbReference>
<keyword evidence="5 11" id="KW-0863">Zinc-finger</keyword>
<evidence type="ECO:0000256" key="8">
    <source>
        <dbReference type="ARBA" id="ARBA00023242"/>
    </source>
</evidence>
<dbReference type="GO" id="GO:0003677">
    <property type="term" value="F:DNA binding"/>
    <property type="evidence" value="ECO:0007669"/>
    <property type="project" value="UniProtKB-KW"/>
</dbReference>
<protein>
    <recommendedName>
        <fullName evidence="11">Replication protein A subunit</fullName>
    </recommendedName>
</protein>
<dbReference type="STRING" id="2018661.A0A2A2KK05"/>
<comment type="subcellular location">
    <subcellularLocation>
        <location evidence="1 11">Nucleus</location>
    </subcellularLocation>
</comment>
<dbReference type="Gene3D" id="2.40.50.140">
    <property type="entry name" value="Nucleic acid-binding proteins"/>
    <property type="match status" value="3"/>
</dbReference>
<gene>
    <name evidence="14" type="ORF">WR25_24831</name>
</gene>
<keyword evidence="4 11" id="KW-0479">Metal-binding</keyword>
<dbReference type="GO" id="GO:0006310">
    <property type="term" value="P:DNA recombination"/>
    <property type="evidence" value="ECO:0007669"/>
    <property type="project" value="InterPro"/>
</dbReference>
<dbReference type="OrthoDB" id="1751331at2759"/>
<dbReference type="Pfam" id="PF16900">
    <property type="entry name" value="REPA_OB_2"/>
    <property type="match status" value="1"/>
</dbReference>
<name>A0A2A2KK05_9BILA</name>
<dbReference type="InterPro" id="IPR012340">
    <property type="entry name" value="NA-bd_OB-fold"/>
</dbReference>
<dbReference type="GO" id="GO:0005634">
    <property type="term" value="C:nucleus"/>
    <property type="evidence" value="ECO:0007669"/>
    <property type="project" value="UniProtKB-SubCell"/>
</dbReference>
<accession>A0A2A2KK05</accession>
<dbReference type="Proteomes" id="UP000218231">
    <property type="component" value="Unassembled WGS sequence"/>
</dbReference>
<keyword evidence="3 11" id="KW-0235">DNA replication</keyword>
<dbReference type="AlphaFoldDB" id="A0A2A2KK05"/>
<evidence type="ECO:0000256" key="5">
    <source>
        <dbReference type="ARBA" id="ARBA00022771"/>
    </source>
</evidence>
<evidence type="ECO:0000256" key="4">
    <source>
        <dbReference type="ARBA" id="ARBA00022723"/>
    </source>
</evidence>
<proteinExistence type="inferred from homology"/>
<dbReference type="FunFam" id="2.40.50.140:FF:000064">
    <property type="entry name" value="Replication protein A subunit"/>
    <property type="match status" value="1"/>
</dbReference>
<evidence type="ECO:0000313" key="14">
    <source>
        <dbReference type="EMBL" id="PAV74291.1"/>
    </source>
</evidence>
<evidence type="ECO:0000256" key="6">
    <source>
        <dbReference type="ARBA" id="ARBA00022833"/>
    </source>
</evidence>
<evidence type="ECO:0000313" key="15">
    <source>
        <dbReference type="Proteomes" id="UP000218231"/>
    </source>
</evidence>
<evidence type="ECO:0000256" key="3">
    <source>
        <dbReference type="ARBA" id="ARBA00022705"/>
    </source>
</evidence>
<organism evidence="14 15">
    <name type="scientific">Diploscapter pachys</name>
    <dbReference type="NCBI Taxonomy" id="2018661"/>
    <lineage>
        <taxon>Eukaryota</taxon>
        <taxon>Metazoa</taxon>
        <taxon>Ecdysozoa</taxon>
        <taxon>Nematoda</taxon>
        <taxon>Chromadorea</taxon>
        <taxon>Rhabditida</taxon>
        <taxon>Rhabditina</taxon>
        <taxon>Rhabditomorpha</taxon>
        <taxon>Rhabditoidea</taxon>
        <taxon>Rhabditidae</taxon>
        <taxon>Diploscapter</taxon>
    </lineage>
</organism>
<comment type="function">
    <text evidence="9 11">As part of the heterotrimeric replication protein A complex (RPA/RP-A), binds and stabilizes single-stranded DNA intermediates, that form during DNA replication or upon DNA stress. It prevents their reannealing and in parallel, recruits and activates different proteins and complexes involved in DNA metabolism. Thereby, it plays an essential role both in DNA replication and the cellular response to DNA damage.</text>
</comment>
<comment type="similarity">
    <text evidence="2 11">Belongs to the replication factor A protein 1 family.</text>
</comment>
<dbReference type="GO" id="GO:0006260">
    <property type="term" value="P:DNA replication"/>
    <property type="evidence" value="ECO:0007669"/>
    <property type="project" value="UniProtKB-KW"/>
</dbReference>
<evidence type="ECO:0000256" key="7">
    <source>
        <dbReference type="ARBA" id="ARBA00023125"/>
    </source>
</evidence>
<evidence type="ECO:0000256" key="10">
    <source>
        <dbReference type="ARBA" id="ARBA00062035"/>
    </source>
</evidence>
<keyword evidence="7 11" id="KW-0238">DNA-binding</keyword>
<evidence type="ECO:0000259" key="13">
    <source>
        <dbReference type="Pfam" id="PF16900"/>
    </source>
</evidence>
<dbReference type="InterPro" id="IPR047192">
    <property type="entry name" value="Euk_RPA1_DBD_C"/>
</dbReference>
<dbReference type="GO" id="GO:0008270">
    <property type="term" value="F:zinc ion binding"/>
    <property type="evidence" value="ECO:0007669"/>
    <property type="project" value="UniProtKB-KW"/>
</dbReference>
<dbReference type="CDD" id="cd04474">
    <property type="entry name" value="RPA1_DBD_A"/>
    <property type="match status" value="1"/>
</dbReference>
<keyword evidence="6 11" id="KW-0862">Zinc</keyword>
<evidence type="ECO:0000256" key="1">
    <source>
        <dbReference type="ARBA" id="ARBA00004123"/>
    </source>
</evidence>
<dbReference type="Pfam" id="PF08646">
    <property type="entry name" value="Rep_fac-A_C"/>
    <property type="match status" value="1"/>
</dbReference>
<dbReference type="InterPro" id="IPR013955">
    <property type="entry name" value="Rep_factor-A_C"/>
</dbReference>
<evidence type="ECO:0000256" key="2">
    <source>
        <dbReference type="ARBA" id="ARBA00005690"/>
    </source>
</evidence>
<evidence type="ECO:0000256" key="9">
    <source>
        <dbReference type="ARBA" id="ARBA00058595"/>
    </source>
</evidence>
<feature type="domain" description="Replication protein A OB" evidence="13">
    <location>
        <begin position="350"/>
        <end position="438"/>
    </location>
</feature>
<dbReference type="PANTHER" id="PTHR47165:SF4">
    <property type="entry name" value="OS03G0429900 PROTEIN"/>
    <property type="match status" value="1"/>
</dbReference>
<dbReference type="PANTHER" id="PTHR47165">
    <property type="entry name" value="OS03G0429900 PROTEIN"/>
    <property type="match status" value="1"/>
</dbReference>
<dbReference type="CDD" id="cd04475">
    <property type="entry name" value="RPA1_DBD_B"/>
    <property type="match status" value="1"/>
</dbReference>
<evidence type="ECO:0000259" key="12">
    <source>
        <dbReference type="Pfam" id="PF08646"/>
    </source>
</evidence>
<dbReference type="FunFam" id="2.40.50.140:FF:000090">
    <property type="entry name" value="Replication protein A subunit"/>
    <property type="match status" value="1"/>
</dbReference>
<comment type="subunit">
    <text evidence="10 11">Component of the heterotrimeric canonical replication protein A complex (RPA).</text>
</comment>
<evidence type="ECO:0000256" key="11">
    <source>
        <dbReference type="RuleBase" id="RU364130"/>
    </source>
</evidence>
<dbReference type="EMBL" id="LIAE01008362">
    <property type="protein sequence ID" value="PAV74291.1"/>
    <property type="molecule type" value="Genomic_DNA"/>
</dbReference>
<dbReference type="NCBIfam" id="TIGR00617">
    <property type="entry name" value="rpa1"/>
    <property type="match status" value="1"/>
</dbReference>
<dbReference type="InterPro" id="IPR031657">
    <property type="entry name" value="REPA_OB_2"/>
</dbReference>
<keyword evidence="15" id="KW-1185">Reference proteome</keyword>
<dbReference type="CDD" id="cd04476">
    <property type="entry name" value="RPA1_DBD_C"/>
    <property type="match status" value="1"/>
</dbReference>
<dbReference type="SUPFAM" id="SSF50249">
    <property type="entry name" value="Nucleic acid-binding proteins"/>
    <property type="match status" value="3"/>
</dbReference>
<comment type="caution">
    <text evidence="14">The sequence shown here is derived from an EMBL/GenBank/DDBJ whole genome shotgun (WGS) entry which is preliminary data.</text>
</comment>